<gene>
    <name evidence="2" type="ORF">KIL84_022727</name>
</gene>
<protein>
    <submittedName>
        <fullName evidence="2">Uncharacterized protein</fullName>
    </submittedName>
</protein>
<name>A0A9D3WRB9_9SAUR</name>
<keyword evidence="3" id="KW-1185">Reference proteome</keyword>
<evidence type="ECO:0000313" key="3">
    <source>
        <dbReference type="Proteomes" id="UP000827986"/>
    </source>
</evidence>
<feature type="region of interest" description="Disordered" evidence="1">
    <location>
        <begin position="25"/>
        <end position="46"/>
    </location>
</feature>
<dbReference type="AlphaFoldDB" id="A0A9D3WRB9"/>
<accession>A0A9D3WRB9</accession>
<evidence type="ECO:0000313" key="2">
    <source>
        <dbReference type="EMBL" id="KAH1165168.1"/>
    </source>
</evidence>
<comment type="caution">
    <text evidence="2">The sequence shown here is derived from an EMBL/GenBank/DDBJ whole genome shotgun (WGS) entry which is preliminary data.</text>
</comment>
<sequence>MGTCFPCLLPQMPGSSLAEVQKMLQSPQAPGPGRRGIGGLPAPPGVQSDPLHSCVCWEEREQVPATGSQLCGVRCVPWLVDSNAPPPFLPTPRPFRSLCFTPPGNLVHFVCWASIKATGPVHPGREFCLVVGGVGLGSGLLGPIPTLAI</sequence>
<dbReference type="EMBL" id="JAHDVG010000488">
    <property type="protein sequence ID" value="KAH1165168.1"/>
    <property type="molecule type" value="Genomic_DNA"/>
</dbReference>
<evidence type="ECO:0000256" key="1">
    <source>
        <dbReference type="SAM" id="MobiDB-lite"/>
    </source>
</evidence>
<reference evidence="2" key="1">
    <citation type="submission" date="2021-09" db="EMBL/GenBank/DDBJ databases">
        <title>The genome of Mauremys mutica provides insights into the evolution of semi-aquatic lifestyle.</title>
        <authorList>
            <person name="Gong S."/>
            <person name="Gao Y."/>
        </authorList>
    </citation>
    <scope>NUCLEOTIDE SEQUENCE</scope>
    <source>
        <strain evidence="2">MM-2020</strain>
        <tissue evidence="2">Muscle</tissue>
    </source>
</reference>
<organism evidence="2 3">
    <name type="scientific">Mauremys mutica</name>
    <name type="common">yellowpond turtle</name>
    <dbReference type="NCBI Taxonomy" id="74926"/>
    <lineage>
        <taxon>Eukaryota</taxon>
        <taxon>Metazoa</taxon>
        <taxon>Chordata</taxon>
        <taxon>Craniata</taxon>
        <taxon>Vertebrata</taxon>
        <taxon>Euteleostomi</taxon>
        <taxon>Archelosauria</taxon>
        <taxon>Testudinata</taxon>
        <taxon>Testudines</taxon>
        <taxon>Cryptodira</taxon>
        <taxon>Durocryptodira</taxon>
        <taxon>Testudinoidea</taxon>
        <taxon>Geoemydidae</taxon>
        <taxon>Geoemydinae</taxon>
        <taxon>Mauremys</taxon>
    </lineage>
</organism>
<dbReference type="Proteomes" id="UP000827986">
    <property type="component" value="Unassembled WGS sequence"/>
</dbReference>
<proteinExistence type="predicted"/>